<gene>
    <name evidence="1" type="ORF">ERUC_LOCUS4731</name>
</gene>
<sequence>MEIELPKRIAEAGVETCIEKINNTCRLTILQIVKEALKDEYDVVLKDPVFIQFWLSMSISLDTRVRLFTALYANYSTFPRIMSYGFSLL</sequence>
<dbReference type="AlphaFoldDB" id="A0ABC8J7P9"/>
<organism evidence="1 2">
    <name type="scientific">Eruca vesicaria subsp. sativa</name>
    <name type="common">Garden rocket</name>
    <name type="synonym">Eruca sativa</name>
    <dbReference type="NCBI Taxonomy" id="29727"/>
    <lineage>
        <taxon>Eukaryota</taxon>
        <taxon>Viridiplantae</taxon>
        <taxon>Streptophyta</taxon>
        <taxon>Embryophyta</taxon>
        <taxon>Tracheophyta</taxon>
        <taxon>Spermatophyta</taxon>
        <taxon>Magnoliopsida</taxon>
        <taxon>eudicotyledons</taxon>
        <taxon>Gunneridae</taxon>
        <taxon>Pentapetalae</taxon>
        <taxon>rosids</taxon>
        <taxon>malvids</taxon>
        <taxon>Brassicales</taxon>
        <taxon>Brassicaceae</taxon>
        <taxon>Brassiceae</taxon>
        <taxon>Eruca</taxon>
    </lineage>
</organism>
<keyword evidence="2" id="KW-1185">Reference proteome</keyword>
<comment type="caution">
    <text evidence="1">The sequence shown here is derived from an EMBL/GenBank/DDBJ whole genome shotgun (WGS) entry which is preliminary data.</text>
</comment>
<evidence type="ECO:0000313" key="2">
    <source>
        <dbReference type="Proteomes" id="UP001642260"/>
    </source>
</evidence>
<evidence type="ECO:0000313" key="1">
    <source>
        <dbReference type="EMBL" id="CAH8306751.1"/>
    </source>
</evidence>
<reference evidence="1 2" key="1">
    <citation type="submission" date="2022-03" db="EMBL/GenBank/DDBJ databases">
        <authorList>
            <person name="Macdonald S."/>
            <person name="Ahmed S."/>
            <person name="Newling K."/>
        </authorList>
    </citation>
    <scope>NUCLEOTIDE SEQUENCE [LARGE SCALE GENOMIC DNA]</scope>
</reference>
<dbReference type="Proteomes" id="UP001642260">
    <property type="component" value="Unassembled WGS sequence"/>
</dbReference>
<name>A0ABC8J7P9_ERUVS</name>
<protein>
    <submittedName>
        <fullName evidence="1">Uncharacterized protein</fullName>
    </submittedName>
</protein>
<dbReference type="EMBL" id="CAKOAT010066266">
    <property type="protein sequence ID" value="CAH8306751.1"/>
    <property type="molecule type" value="Genomic_DNA"/>
</dbReference>
<proteinExistence type="predicted"/>
<accession>A0ABC8J7P9</accession>